<protein>
    <recommendedName>
        <fullName evidence="3">Reverse transcriptase zinc-binding domain-containing protein</fullName>
    </recommendedName>
</protein>
<name>A0A8T2QWN4_CERRI</name>
<accession>A0A8T2QWN4</accession>
<evidence type="ECO:0008006" key="3">
    <source>
        <dbReference type="Google" id="ProtNLM"/>
    </source>
</evidence>
<organism evidence="1 2">
    <name type="scientific">Ceratopteris richardii</name>
    <name type="common">Triangle waterfern</name>
    <dbReference type="NCBI Taxonomy" id="49495"/>
    <lineage>
        <taxon>Eukaryota</taxon>
        <taxon>Viridiplantae</taxon>
        <taxon>Streptophyta</taxon>
        <taxon>Embryophyta</taxon>
        <taxon>Tracheophyta</taxon>
        <taxon>Polypodiopsida</taxon>
        <taxon>Polypodiidae</taxon>
        <taxon>Polypodiales</taxon>
        <taxon>Pteridineae</taxon>
        <taxon>Pteridaceae</taxon>
        <taxon>Parkerioideae</taxon>
        <taxon>Ceratopteris</taxon>
    </lineage>
</organism>
<sequence>HSRALVLSSWKYVCKPRDKGGLGFLNLHLHLMARRTAFIMRITSSHKPLWTSIFWKFIENAEINFRGAWKLDEWNKFFSHAPWNGRQRYIGNSLASASPYWSFLTNPPIAFALGAEARYFNNKGIDSIAKCYNSKWEILPFSVVRRTYAVGTTYRSKWLQIISLLHKYQLPLSIDAIDPWRDWLFAKHTKWWTGKSNMYYRTLLAPDSIALQCNQRWKLKKPASWWHLRFASIRDSSFTYRMKIFMWKIFASHFTLGTFLSKHGCHGVRCPHCASYVENMRHAFWSCSQIQRWWNILFLFPIWDIKPTKFDCTFLLFDCANNVADWIKRRCIFLLLRSIWTLRNFKMFWE</sequence>
<feature type="non-terminal residue" evidence="1">
    <location>
        <position position="1"/>
    </location>
</feature>
<dbReference type="EMBL" id="CM035436">
    <property type="protein sequence ID" value="KAH7287918.1"/>
    <property type="molecule type" value="Genomic_DNA"/>
</dbReference>
<dbReference type="Proteomes" id="UP000825935">
    <property type="component" value="Chromosome 31"/>
</dbReference>
<gene>
    <name evidence="1" type="ORF">KP509_31G003000</name>
</gene>
<proteinExistence type="predicted"/>
<evidence type="ECO:0000313" key="2">
    <source>
        <dbReference type="Proteomes" id="UP000825935"/>
    </source>
</evidence>
<reference evidence="1" key="1">
    <citation type="submission" date="2021-08" db="EMBL/GenBank/DDBJ databases">
        <title>WGS assembly of Ceratopteris richardii.</title>
        <authorList>
            <person name="Marchant D.B."/>
            <person name="Chen G."/>
            <person name="Jenkins J."/>
            <person name="Shu S."/>
            <person name="Leebens-Mack J."/>
            <person name="Grimwood J."/>
            <person name="Schmutz J."/>
            <person name="Soltis P."/>
            <person name="Soltis D."/>
            <person name="Chen Z.-H."/>
        </authorList>
    </citation>
    <scope>NUCLEOTIDE SEQUENCE</scope>
    <source>
        <strain evidence="1">Whitten #5841</strain>
        <tissue evidence="1">Leaf</tissue>
    </source>
</reference>
<keyword evidence="2" id="KW-1185">Reference proteome</keyword>
<comment type="caution">
    <text evidence="1">The sequence shown here is derived from an EMBL/GenBank/DDBJ whole genome shotgun (WGS) entry which is preliminary data.</text>
</comment>
<dbReference type="AlphaFoldDB" id="A0A8T2QWN4"/>
<evidence type="ECO:0000313" key="1">
    <source>
        <dbReference type="EMBL" id="KAH7287918.1"/>
    </source>
</evidence>